<gene>
    <name evidence="2" type="ORF">LSALG_LOCUS29158</name>
</gene>
<evidence type="ECO:0000256" key="1">
    <source>
        <dbReference type="SAM" id="MobiDB-lite"/>
    </source>
</evidence>
<reference evidence="2" key="1">
    <citation type="submission" date="2023-04" db="EMBL/GenBank/DDBJ databases">
        <authorList>
            <person name="Vijverberg K."/>
            <person name="Xiong W."/>
            <person name="Schranz E."/>
        </authorList>
    </citation>
    <scope>NUCLEOTIDE SEQUENCE</scope>
</reference>
<sequence length="127" mass="14349">MFDVLYRFVERWRAASSLEEERAIFDDSNPMDTSKDGDNIEPDYTPPEHPSELLSSKYEPDEDEDDTTTSIETSPPCPTPFHWSYMTPVGTWVKHTLRKAAVTSSWKRAASLPASPLPAKKSRGDSI</sequence>
<evidence type="ECO:0000313" key="2">
    <source>
        <dbReference type="EMBL" id="CAI9289943.1"/>
    </source>
</evidence>
<accession>A0AA35ZCE0</accession>
<evidence type="ECO:0000313" key="3">
    <source>
        <dbReference type="Proteomes" id="UP001177003"/>
    </source>
</evidence>
<keyword evidence="3" id="KW-1185">Reference proteome</keyword>
<feature type="region of interest" description="Disordered" evidence="1">
    <location>
        <begin position="23"/>
        <end position="80"/>
    </location>
</feature>
<feature type="region of interest" description="Disordered" evidence="1">
    <location>
        <begin position="104"/>
        <end position="127"/>
    </location>
</feature>
<dbReference type="AlphaFoldDB" id="A0AA35ZCE0"/>
<organism evidence="2 3">
    <name type="scientific">Lactuca saligna</name>
    <name type="common">Willowleaf lettuce</name>
    <dbReference type="NCBI Taxonomy" id="75948"/>
    <lineage>
        <taxon>Eukaryota</taxon>
        <taxon>Viridiplantae</taxon>
        <taxon>Streptophyta</taxon>
        <taxon>Embryophyta</taxon>
        <taxon>Tracheophyta</taxon>
        <taxon>Spermatophyta</taxon>
        <taxon>Magnoliopsida</taxon>
        <taxon>eudicotyledons</taxon>
        <taxon>Gunneridae</taxon>
        <taxon>Pentapetalae</taxon>
        <taxon>asterids</taxon>
        <taxon>campanulids</taxon>
        <taxon>Asterales</taxon>
        <taxon>Asteraceae</taxon>
        <taxon>Cichorioideae</taxon>
        <taxon>Cichorieae</taxon>
        <taxon>Lactucinae</taxon>
        <taxon>Lactuca</taxon>
    </lineage>
</organism>
<protein>
    <submittedName>
        <fullName evidence="2">Uncharacterized protein</fullName>
    </submittedName>
</protein>
<feature type="compositionally biased region" description="Low complexity" evidence="1">
    <location>
        <begin position="109"/>
        <end position="119"/>
    </location>
</feature>
<name>A0AA35ZCE0_LACSI</name>
<proteinExistence type="predicted"/>
<dbReference type="EMBL" id="OX465082">
    <property type="protein sequence ID" value="CAI9289943.1"/>
    <property type="molecule type" value="Genomic_DNA"/>
</dbReference>
<dbReference type="Proteomes" id="UP001177003">
    <property type="component" value="Chromosome 6"/>
</dbReference>